<name>A0ABS5JXU3_9BACT</name>
<dbReference type="Gene3D" id="1.25.40.10">
    <property type="entry name" value="Tetratricopeptide repeat domain"/>
    <property type="match status" value="2"/>
</dbReference>
<dbReference type="SUPFAM" id="SSF48452">
    <property type="entry name" value="TPR-like"/>
    <property type="match status" value="1"/>
</dbReference>
<dbReference type="InterPro" id="IPR011990">
    <property type="entry name" value="TPR-like_helical_dom_sf"/>
</dbReference>
<dbReference type="InterPro" id="IPR013105">
    <property type="entry name" value="TPR_2"/>
</dbReference>
<dbReference type="Pfam" id="PF07719">
    <property type="entry name" value="TPR_2"/>
    <property type="match status" value="1"/>
</dbReference>
<evidence type="ECO:0000256" key="2">
    <source>
        <dbReference type="ARBA" id="ARBA00022803"/>
    </source>
</evidence>
<dbReference type="RefSeq" id="WP_212216864.1">
    <property type="nucleotide sequence ID" value="NZ_JAGUCO010000013.1"/>
</dbReference>
<comment type="caution">
    <text evidence="5">The sequence shown here is derived from an EMBL/GenBank/DDBJ whole genome shotgun (WGS) entry which is preliminary data.</text>
</comment>
<dbReference type="Proteomes" id="UP000708576">
    <property type="component" value="Unassembled WGS sequence"/>
</dbReference>
<feature type="chain" id="PRO_5046034898" evidence="4">
    <location>
        <begin position="20"/>
        <end position="287"/>
    </location>
</feature>
<sequence>MIRSIVSSLFLVLCLGVGAQEMSDELNAIKSTFLDEKYDEVIEMSSKVLSAEGKDSVDMAMAYSYAGLSYENLNKPAKAIENYKGAISYNVPRLDIYDQLINLTKSVDDSENYEWALHAKMKAFPDFKTEISQSLASHYSRTKQYEALLKEAAALNEIYPEDTKYLYYQGMAYQKLKDEDKAYEVFSKILEIEPEHIGANMGAGIYLYKKGSIMFKKEKAKYESKKSPSRVDYTNYLNSLDKAKGVYSEALKYLLVAYNDGGKTSLKPAISNIYTRLGEKEKAEQFK</sequence>
<gene>
    <name evidence="5" type="ORF">KEM10_15095</name>
</gene>
<accession>A0ABS5JXU3</accession>
<evidence type="ECO:0000313" key="5">
    <source>
        <dbReference type="EMBL" id="MBS2099620.1"/>
    </source>
</evidence>
<evidence type="ECO:0000256" key="3">
    <source>
        <dbReference type="PROSITE-ProRule" id="PRU00339"/>
    </source>
</evidence>
<evidence type="ECO:0000256" key="4">
    <source>
        <dbReference type="SAM" id="SignalP"/>
    </source>
</evidence>
<evidence type="ECO:0000256" key="1">
    <source>
        <dbReference type="ARBA" id="ARBA00022737"/>
    </source>
</evidence>
<organism evidence="5 6">
    <name type="scientific">Carboxylicivirga linearis</name>
    <dbReference type="NCBI Taxonomy" id="1628157"/>
    <lineage>
        <taxon>Bacteria</taxon>
        <taxon>Pseudomonadati</taxon>
        <taxon>Bacteroidota</taxon>
        <taxon>Bacteroidia</taxon>
        <taxon>Marinilabiliales</taxon>
        <taxon>Marinilabiliaceae</taxon>
        <taxon>Carboxylicivirga</taxon>
    </lineage>
</organism>
<keyword evidence="2 3" id="KW-0802">TPR repeat</keyword>
<dbReference type="InterPro" id="IPR019734">
    <property type="entry name" value="TPR_rpt"/>
</dbReference>
<feature type="repeat" description="TPR" evidence="3">
    <location>
        <begin position="163"/>
        <end position="196"/>
    </location>
</feature>
<dbReference type="PROSITE" id="PS50005">
    <property type="entry name" value="TPR"/>
    <property type="match status" value="1"/>
</dbReference>
<proteinExistence type="predicted"/>
<dbReference type="EMBL" id="JAGUCO010000013">
    <property type="protein sequence ID" value="MBS2099620.1"/>
    <property type="molecule type" value="Genomic_DNA"/>
</dbReference>
<keyword evidence="6" id="KW-1185">Reference proteome</keyword>
<protein>
    <submittedName>
        <fullName evidence="5">Tetratricopeptide repeat protein</fullName>
    </submittedName>
</protein>
<keyword evidence="1" id="KW-0677">Repeat</keyword>
<evidence type="ECO:0000313" key="6">
    <source>
        <dbReference type="Proteomes" id="UP000708576"/>
    </source>
</evidence>
<feature type="signal peptide" evidence="4">
    <location>
        <begin position="1"/>
        <end position="19"/>
    </location>
</feature>
<dbReference type="SMART" id="SM00028">
    <property type="entry name" value="TPR"/>
    <property type="match status" value="2"/>
</dbReference>
<keyword evidence="4" id="KW-0732">Signal</keyword>
<reference evidence="5 6" key="1">
    <citation type="journal article" date="2015" name="Int. J. Syst. Evol. Microbiol.">
        <title>Carboxylicivirga linearis sp. nov., isolated from a sea cucumber culture pond.</title>
        <authorList>
            <person name="Wang F.Q."/>
            <person name="Zhou Y.X."/>
            <person name="Lin X.Z."/>
            <person name="Chen G.J."/>
            <person name="Du Z.J."/>
        </authorList>
    </citation>
    <scope>NUCLEOTIDE SEQUENCE [LARGE SCALE GENOMIC DNA]</scope>
    <source>
        <strain evidence="5 6">FB218</strain>
    </source>
</reference>